<organism evidence="2 3">
    <name type="scientific">Canavalia gladiata</name>
    <name type="common">Sword bean</name>
    <name type="synonym">Dolichos gladiatus</name>
    <dbReference type="NCBI Taxonomy" id="3824"/>
    <lineage>
        <taxon>Eukaryota</taxon>
        <taxon>Viridiplantae</taxon>
        <taxon>Streptophyta</taxon>
        <taxon>Embryophyta</taxon>
        <taxon>Tracheophyta</taxon>
        <taxon>Spermatophyta</taxon>
        <taxon>Magnoliopsida</taxon>
        <taxon>eudicotyledons</taxon>
        <taxon>Gunneridae</taxon>
        <taxon>Pentapetalae</taxon>
        <taxon>rosids</taxon>
        <taxon>fabids</taxon>
        <taxon>Fabales</taxon>
        <taxon>Fabaceae</taxon>
        <taxon>Papilionoideae</taxon>
        <taxon>50 kb inversion clade</taxon>
        <taxon>NPAAA clade</taxon>
        <taxon>indigoferoid/millettioid clade</taxon>
        <taxon>Phaseoleae</taxon>
        <taxon>Canavalia</taxon>
    </lineage>
</organism>
<evidence type="ECO:0000313" key="3">
    <source>
        <dbReference type="Proteomes" id="UP001367508"/>
    </source>
</evidence>
<reference evidence="2 3" key="1">
    <citation type="submission" date="2024-01" db="EMBL/GenBank/DDBJ databases">
        <title>The genomes of 5 underutilized Papilionoideae crops provide insights into root nodulation and disease resistanc.</title>
        <authorList>
            <person name="Jiang F."/>
        </authorList>
    </citation>
    <scope>NUCLEOTIDE SEQUENCE [LARGE SCALE GENOMIC DNA]</scope>
    <source>
        <strain evidence="2">LVBAO_FW01</strain>
        <tissue evidence="2">Leaves</tissue>
    </source>
</reference>
<sequence length="76" mass="8432">MAARDLTNTRNAVSQTVNGVNRKYNDTRSGRKGRNSSRAKEISELREAALEAASAEKEFVEEGSRKEGEKWVDSMG</sequence>
<name>A0AAN9LN35_CANGL</name>
<dbReference type="AlphaFoldDB" id="A0AAN9LN35"/>
<comment type="caution">
    <text evidence="2">The sequence shown here is derived from an EMBL/GenBank/DDBJ whole genome shotgun (WGS) entry which is preliminary data.</text>
</comment>
<feature type="region of interest" description="Disordered" evidence="1">
    <location>
        <begin position="1"/>
        <end position="43"/>
    </location>
</feature>
<feature type="compositionally biased region" description="Polar residues" evidence="1">
    <location>
        <begin position="1"/>
        <end position="19"/>
    </location>
</feature>
<evidence type="ECO:0000313" key="2">
    <source>
        <dbReference type="EMBL" id="KAK7339057.1"/>
    </source>
</evidence>
<proteinExistence type="predicted"/>
<keyword evidence="3" id="KW-1185">Reference proteome</keyword>
<accession>A0AAN9LN35</accession>
<dbReference type="Proteomes" id="UP001367508">
    <property type="component" value="Unassembled WGS sequence"/>
</dbReference>
<dbReference type="EMBL" id="JAYMYQ010000004">
    <property type="protein sequence ID" value="KAK7339057.1"/>
    <property type="molecule type" value="Genomic_DNA"/>
</dbReference>
<evidence type="ECO:0000256" key="1">
    <source>
        <dbReference type="SAM" id="MobiDB-lite"/>
    </source>
</evidence>
<gene>
    <name evidence="2" type="ORF">VNO77_19700</name>
</gene>
<protein>
    <submittedName>
        <fullName evidence="2">Uncharacterized protein</fullName>
    </submittedName>
</protein>